<feature type="non-terminal residue" evidence="2">
    <location>
        <position position="164"/>
    </location>
</feature>
<dbReference type="InterPro" id="IPR036116">
    <property type="entry name" value="FN3_sf"/>
</dbReference>
<keyword evidence="3" id="KW-1185">Reference proteome</keyword>
<dbReference type="EMBL" id="MU071446">
    <property type="protein sequence ID" value="KAF5826048.1"/>
    <property type="molecule type" value="Genomic_DNA"/>
</dbReference>
<evidence type="ECO:0000256" key="1">
    <source>
        <dbReference type="SAM" id="MobiDB-lite"/>
    </source>
</evidence>
<organism evidence="2 3">
    <name type="scientific">Dunaliella salina</name>
    <name type="common">Green alga</name>
    <name type="synonym">Protococcus salinus</name>
    <dbReference type="NCBI Taxonomy" id="3046"/>
    <lineage>
        <taxon>Eukaryota</taxon>
        <taxon>Viridiplantae</taxon>
        <taxon>Chlorophyta</taxon>
        <taxon>core chlorophytes</taxon>
        <taxon>Chlorophyceae</taxon>
        <taxon>CS clade</taxon>
        <taxon>Chlamydomonadales</taxon>
        <taxon>Dunaliellaceae</taxon>
        <taxon>Dunaliella</taxon>
    </lineage>
</organism>
<dbReference type="InterPro" id="IPR013783">
    <property type="entry name" value="Ig-like_fold"/>
</dbReference>
<feature type="region of interest" description="Disordered" evidence="1">
    <location>
        <begin position="64"/>
        <end position="92"/>
    </location>
</feature>
<accession>A0ABQ7FUF9</accession>
<dbReference type="Gene3D" id="2.60.40.10">
    <property type="entry name" value="Immunoglobulins"/>
    <property type="match status" value="1"/>
</dbReference>
<name>A0ABQ7FUF9_DUNSA</name>
<protein>
    <recommendedName>
        <fullName evidence="4">Fibronectin type-III domain-containing protein</fullName>
    </recommendedName>
</protein>
<evidence type="ECO:0000313" key="3">
    <source>
        <dbReference type="Proteomes" id="UP000815325"/>
    </source>
</evidence>
<evidence type="ECO:0000313" key="2">
    <source>
        <dbReference type="EMBL" id="KAF5826048.1"/>
    </source>
</evidence>
<dbReference type="Proteomes" id="UP000815325">
    <property type="component" value="Unassembled WGS sequence"/>
</dbReference>
<reference evidence="2" key="1">
    <citation type="submission" date="2017-08" db="EMBL/GenBank/DDBJ databases">
        <authorList>
            <person name="Polle J.E."/>
            <person name="Barry K."/>
            <person name="Cushman J."/>
            <person name="Schmutz J."/>
            <person name="Tran D."/>
            <person name="Hathwaick L.T."/>
            <person name="Yim W.C."/>
            <person name="Jenkins J."/>
            <person name="Mckie-Krisberg Z.M."/>
            <person name="Prochnik S."/>
            <person name="Lindquist E."/>
            <person name="Dockter R.B."/>
            <person name="Adam C."/>
            <person name="Molina H."/>
            <person name="Bunkerborg J."/>
            <person name="Jin E."/>
            <person name="Buchheim M."/>
            <person name="Magnuson J."/>
        </authorList>
    </citation>
    <scope>NUCLEOTIDE SEQUENCE</scope>
    <source>
        <strain evidence="2">CCAP 19/18</strain>
    </source>
</reference>
<dbReference type="SUPFAM" id="SSF49265">
    <property type="entry name" value="Fibronectin type III"/>
    <property type="match status" value="1"/>
</dbReference>
<sequence length="164" mass="17158">MGHLASNQTSQVFDCFSHSALRLAAHNAGLLGTTPGSKDGPSDFHQTSQASYHVPNTVPRLIWPCNAHHRPAGSHAGPNRRTSQADSTDGSMDDLASAAMLSSREGASAWRIAYVGASTQARVNGLLPATHYWCRATGLNRTGPGACSQAEAFTSALLPPGPPQ</sequence>
<proteinExistence type="predicted"/>
<feature type="compositionally biased region" description="Polar residues" evidence="1">
    <location>
        <begin position="80"/>
        <end position="90"/>
    </location>
</feature>
<evidence type="ECO:0008006" key="4">
    <source>
        <dbReference type="Google" id="ProtNLM"/>
    </source>
</evidence>
<gene>
    <name evidence="2" type="ORF">DUNSADRAFT_5226</name>
</gene>
<comment type="caution">
    <text evidence="2">The sequence shown here is derived from an EMBL/GenBank/DDBJ whole genome shotgun (WGS) entry which is preliminary data.</text>
</comment>